<gene>
    <name evidence="2" type="ORF">V5R04_00055</name>
</gene>
<dbReference type="Pfam" id="PF01145">
    <property type="entry name" value="Band_7"/>
    <property type="match status" value="1"/>
</dbReference>
<dbReference type="Gene3D" id="3.30.479.30">
    <property type="entry name" value="Band 7 domain"/>
    <property type="match status" value="1"/>
</dbReference>
<dbReference type="InterPro" id="IPR001107">
    <property type="entry name" value="Band_7"/>
</dbReference>
<dbReference type="InterPro" id="IPR036013">
    <property type="entry name" value="Band_7/SPFH_dom_sf"/>
</dbReference>
<reference evidence="2" key="1">
    <citation type="submission" date="2024-02" db="EMBL/GenBank/DDBJ databases">
        <title>Tomenella chthoni gen. nov. sp. nov., a member of the family Jonesiaceae isolated from bat guano.</title>
        <authorList>
            <person name="Miller S.L."/>
            <person name="King J."/>
            <person name="Sankaranarayanan K."/>
            <person name="Lawson P.A."/>
        </authorList>
    </citation>
    <scope>NUCLEOTIDE SEQUENCE</scope>
    <source>
        <strain evidence="2">BS-20</strain>
    </source>
</reference>
<accession>A0AAU7DVC1</accession>
<feature type="domain" description="Band 7" evidence="1">
    <location>
        <begin position="41"/>
        <end position="197"/>
    </location>
</feature>
<protein>
    <submittedName>
        <fullName evidence="2">SPFH domain-containing protein</fullName>
    </submittedName>
</protein>
<sequence length="360" mass="38957">MSVFRSFPFISHYLGDAHTHVIHLNKGVRVHEGIGQSFWFRPQTSVLSEVPATDQEQPAVFHVHTRDQQDIMVQANVTYRFADPFLASQHLNFGVFPRAKQNEAEANGRERVAQVIALSVQSISLSVIAGLDLNQTLETGVTMLQNALMQGLGADSRLASNGIQILGVRVLSVRPESDVEKALQTPVRERLHTEADRSTYERRALAVERERTISENELASKIELAKRHELLLAQEGVNAQRKAKEDAASALISAQSRATREELRAKSESEQKTILAQAEAASIREIGAAKASETEALMQAYAQVGKDVITALAMREAASNLPAVGNLTITPDVLTGLLGNLLGGSPTEGAGTDSAGGRNA</sequence>
<proteinExistence type="predicted"/>
<name>A0AAU7DVC1_9MICO</name>
<evidence type="ECO:0000259" key="1">
    <source>
        <dbReference type="Pfam" id="PF01145"/>
    </source>
</evidence>
<organism evidence="2">
    <name type="scientific">Jonesiaceae bacterium BS-20</name>
    <dbReference type="NCBI Taxonomy" id="3120821"/>
    <lineage>
        <taxon>Bacteria</taxon>
        <taxon>Bacillati</taxon>
        <taxon>Actinomycetota</taxon>
        <taxon>Actinomycetes</taxon>
        <taxon>Micrococcales</taxon>
        <taxon>Jonesiaceae</taxon>
    </lineage>
</organism>
<dbReference type="EMBL" id="CP146203">
    <property type="protein sequence ID" value="XBH21659.1"/>
    <property type="molecule type" value="Genomic_DNA"/>
</dbReference>
<dbReference type="AlphaFoldDB" id="A0AAU7DVC1"/>
<evidence type="ECO:0000313" key="2">
    <source>
        <dbReference type="EMBL" id="XBH21659.1"/>
    </source>
</evidence>
<dbReference type="SUPFAM" id="SSF117892">
    <property type="entry name" value="Band 7/SPFH domain"/>
    <property type="match status" value="1"/>
</dbReference>